<gene>
    <name evidence="1" type="ORF">IHV77_01515</name>
</gene>
<organism evidence="1 2">
    <name type="scientific">Rodentibacter haemolyticus</name>
    <dbReference type="NCBI Taxonomy" id="2778911"/>
    <lineage>
        <taxon>Bacteria</taxon>
        <taxon>Pseudomonadati</taxon>
        <taxon>Pseudomonadota</taxon>
        <taxon>Gammaproteobacteria</taxon>
        <taxon>Pasteurellales</taxon>
        <taxon>Pasteurellaceae</taxon>
        <taxon>Rodentibacter</taxon>
    </lineage>
</organism>
<dbReference type="EMBL" id="CP063056">
    <property type="protein sequence ID" value="QPB42831.1"/>
    <property type="molecule type" value="Genomic_DNA"/>
</dbReference>
<sequence>MSTILSDYFNAKLVEAGFPSGLQICYSLSYCQGDGMAFYGALYARDWVRLFNEMNPKATLKVRRRFRFLANHICLNEVDNIITIARNSFGYRYSHWNTMEVRADLGQYFEFDGIRYKDRPVFIALWDEFITDLKNYVQNTSKELERLGYRIIQSAWIDDDDALETINTPNYRVEFKVKPVHFYDYRSAEDFGYESALQLCADAMEGTKFVDLSASVISKSNDITMATRSLGFCVYDRQDKTYAGNKRYLVSEAIEEARLFAQQAVKNLQHLRPAMH</sequence>
<evidence type="ECO:0000313" key="2">
    <source>
        <dbReference type="Proteomes" id="UP000663069"/>
    </source>
</evidence>
<proteinExistence type="predicted"/>
<keyword evidence="2" id="KW-1185">Reference proteome</keyword>
<evidence type="ECO:0000313" key="1">
    <source>
        <dbReference type="EMBL" id="QPB42831.1"/>
    </source>
</evidence>
<name>A0ABX6V3H5_9PAST</name>
<dbReference type="Proteomes" id="UP000663069">
    <property type="component" value="Chromosome"/>
</dbReference>
<accession>A0ABX6V3H5</accession>
<dbReference type="RefSeq" id="WP_194812408.1">
    <property type="nucleotide sequence ID" value="NZ_CP063056.1"/>
</dbReference>
<protein>
    <submittedName>
        <fullName evidence="1">Uncharacterized protein</fullName>
    </submittedName>
</protein>
<reference evidence="1 2" key="1">
    <citation type="submission" date="2020-10" db="EMBL/GenBank/DDBJ databases">
        <title>Genome Sequencing of Rodentibacter spp. strain DSM111151.</title>
        <authorList>
            <person name="Benga L."/>
            <person name="Lautwein T."/>
        </authorList>
    </citation>
    <scope>NUCLEOTIDE SEQUENCE [LARGE SCALE GENOMIC DNA]</scope>
    <source>
        <strain evidence="1 2">DSM 111151</strain>
    </source>
</reference>